<dbReference type="InterPro" id="IPR008869">
    <property type="entry name" value="MlaC/ttg2D"/>
</dbReference>
<dbReference type="PATRIC" id="fig|454.4.peg.594"/>
<name>A0A0W0WHZ0_9GAMM</name>
<dbReference type="Gene3D" id="3.10.450.710">
    <property type="entry name" value="Tgt2/MlaC"/>
    <property type="match status" value="1"/>
</dbReference>
<dbReference type="PANTHER" id="PTHR36573:SF1">
    <property type="entry name" value="INTERMEMBRANE PHOSPHOLIPID TRANSPORT SYSTEM BINDING PROTEIN MLAC"/>
    <property type="match status" value="1"/>
</dbReference>
<dbReference type="OrthoDB" id="9787053at2"/>
<gene>
    <name evidence="2" type="primary">ttg2D</name>
    <name evidence="2" type="ORF">Lisr_0565</name>
</gene>
<reference evidence="2 3" key="1">
    <citation type="submission" date="2015-11" db="EMBL/GenBank/DDBJ databases">
        <title>Genomic analysis of 38 Legionella species identifies large and diverse effector repertoires.</title>
        <authorList>
            <person name="Burstein D."/>
            <person name="Amaro F."/>
            <person name="Zusman T."/>
            <person name="Lifshitz Z."/>
            <person name="Cohen O."/>
            <person name="Gilbert J.A."/>
            <person name="Pupko T."/>
            <person name="Shuman H.A."/>
            <person name="Segal G."/>
        </authorList>
    </citation>
    <scope>NUCLEOTIDE SEQUENCE [LARGE SCALE GENOMIC DNA]</scope>
    <source>
        <strain evidence="2 3">Bercovier 4</strain>
    </source>
</reference>
<dbReference type="RefSeq" id="WP_058500945.1">
    <property type="nucleotide sequence ID" value="NZ_CAAAJA010000038.1"/>
</dbReference>
<dbReference type="PANTHER" id="PTHR36573">
    <property type="entry name" value="INTERMEMBRANE PHOSPHOLIPID TRANSPORT SYSTEM BINDING PROTEIN MLAC"/>
    <property type="match status" value="1"/>
</dbReference>
<sequence length="201" mass="22724">MKPLKSIVLLLCLTFTSLGWSQTSPLPMLENAANQIINTLKKNKIGLKSNSDIIYQAVRAHLLPIVDVQGMSRSVLGRQAWRKATTAEKKEFAKEFTQLVIRTYASPLAEYTDESVKFLPIRGNLNHRFLRVNSIIIRSNGQNIPLNYSLVSKNGQWKIYDMSVEGVSLLQSFRSQFAQALQYSSIKALIQEMKQHNQKAG</sequence>
<organism evidence="2 3">
    <name type="scientific">Legionella israelensis</name>
    <dbReference type="NCBI Taxonomy" id="454"/>
    <lineage>
        <taxon>Bacteria</taxon>
        <taxon>Pseudomonadati</taxon>
        <taxon>Pseudomonadota</taxon>
        <taxon>Gammaproteobacteria</taxon>
        <taxon>Legionellales</taxon>
        <taxon>Legionellaceae</taxon>
        <taxon>Legionella</taxon>
    </lineage>
</organism>
<feature type="chain" id="PRO_5006915546" evidence="1">
    <location>
        <begin position="22"/>
        <end position="201"/>
    </location>
</feature>
<dbReference type="InterPro" id="IPR042245">
    <property type="entry name" value="Tgt2/MlaC_sf"/>
</dbReference>
<keyword evidence="3" id="KW-1185">Reference proteome</keyword>
<accession>A0A0W0WHZ0</accession>
<comment type="caution">
    <text evidence="2">The sequence shown here is derived from an EMBL/GenBank/DDBJ whole genome shotgun (WGS) entry which is preliminary data.</text>
</comment>
<proteinExistence type="predicted"/>
<evidence type="ECO:0000313" key="2">
    <source>
        <dbReference type="EMBL" id="KTD31946.1"/>
    </source>
</evidence>
<dbReference type="STRING" id="454.Lisr_0565"/>
<dbReference type="Proteomes" id="UP000054761">
    <property type="component" value="Unassembled WGS sequence"/>
</dbReference>
<dbReference type="AlphaFoldDB" id="A0A0W0WHZ0"/>
<dbReference type="Pfam" id="PF05494">
    <property type="entry name" value="MlaC"/>
    <property type="match status" value="1"/>
</dbReference>
<evidence type="ECO:0000313" key="3">
    <source>
        <dbReference type="Proteomes" id="UP000054761"/>
    </source>
</evidence>
<evidence type="ECO:0000256" key="1">
    <source>
        <dbReference type="SAM" id="SignalP"/>
    </source>
</evidence>
<keyword evidence="1" id="KW-0732">Signal</keyword>
<dbReference type="PIRSF" id="PIRSF004649">
    <property type="entry name" value="MlaC"/>
    <property type="match status" value="1"/>
</dbReference>
<feature type="signal peptide" evidence="1">
    <location>
        <begin position="1"/>
        <end position="21"/>
    </location>
</feature>
<protein>
    <submittedName>
        <fullName evidence="2">Toluene tolerance protein Ttg2D</fullName>
    </submittedName>
</protein>
<dbReference type="EMBL" id="LNYH01000018">
    <property type="protein sequence ID" value="KTD31946.1"/>
    <property type="molecule type" value="Genomic_DNA"/>
</dbReference>